<dbReference type="PANTHER" id="PTHR44757:SF2">
    <property type="entry name" value="BIOFILM ARCHITECTURE MAINTENANCE PROTEIN MBAA"/>
    <property type="match status" value="1"/>
</dbReference>
<dbReference type="InterPro" id="IPR052155">
    <property type="entry name" value="Biofilm_reg_signaling"/>
</dbReference>
<dbReference type="Proteomes" id="UP000623461">
    <property type="component" value="Unassembled WGS sequence"/>
</dbReference>
<feature type="domain" description="PAS" evidence="1">
    <location>
        <begin position="139"/>
        <end position="202"/>
    </location>
</feature>
<name>A0ABQ2HJA9_9MICO</name>
<accession>A0ABQ2HJA9</accession>
<keyword evidence="3" id="KW-1185">Reference proteome</keyword>
<proteinExistence type="predicted"/>
<dbReference type="SUPFAM" id="SSF55785">
    <property type="entry name" value="PYP-like sensor domain (PAS domain)"/>
    <property type="match status" value="2"/>
</dbReference>
<evidence type="ECO:0000313" key="3">
    <source>
        <dbReference type="Proteomes" id="UP000623461"/>
    </source>
</evidence>
<gene>
    <name evidence="2" type="ORF">GCM10009721_03160</name>
</gene>
<dbReference type="PROSITE" id="PS50112">
    <property type="entry name" value="PAS"/>
    <property type="match status" value="2"/>
</dbReference>
<evidence type="ECO:0000313" key="2">
    <source>
        <dbReference type="EMBL" id="GGM82067.1"/>
    </source>
</evidence>
<evidence type="ECO:0000259" key="1">
    <source>
        <dbReference type="PROSITE" id="PS50112"/>
    </source>
</evidence>
<dbReference type="InterPro" id="IPR035965">
    <property type="entry name" value="PAS-like_dom_sf"/>
</dbReference>
<dbReference type="SMART" id="SM00091">
    <property type="entry name" value="PAS"/>
    <property type="match status" value="2"/>
</dbReference>
<dbReference type="Gene3D" id="3.30.450.20">
    <property type="entry name" value="PAS domain"/>
    <property type="match status" value="2"/>
</dbReference>
<dbReference type="Pfam" id="PF00989">
    <property type="entry name" value="PAS"/>
    <property type="match status" value="2"/>
</dbReference>
<sequence length="315" mass="34173">MQSGLSARDHEKQGAQAGFMDTDTLPLHPSADELLHALGHAVIATNTRGTVLSWNDAAEQLYGWSAAEAIGRDITEVTVPEVSQQAAAEIMAALREGRPWSGGFPVRSRSGEVLHALVTDTGVYRDGELIGIVGASLNLGDAVRHLMERSSDAAVLVDEQALVSYASPAVSNLFGWPVDEVVGTPLTDRIHPEDHQAFAELLASDPPRPERVGELRVRTDDAWSWVEVAVTDLYTQPGSQGHVCNIRRSERLARLEERERILEAVHSEVLQDLFAAALELDRALMHAAPSSAARIDAARDAVGRAMHTLREVVRP</sequence>
<dbReference type="NCBIfam" id="TIGR00229">
    <property type="entry name" value="sensory_box"/>
    <property type="match status" value="2"/>
</dbReference>
<dbReference type="PANTHER" id="PTHR44757">
    <property type="entry name" value="DIGUANYLATE CYCLASE DGCP"/>
    <property type="match status" value="1"/>
</dbReference>
<reference evidence="3" key="1">
    <citation type="journal article" date="2019" name="Int. J. Syst. Evol. Microbiol.">
        <title>The Global Catalogue of Microorganisms (GCM) 10K type strain sequencing project: providing services to taxonomists for standard genome sequencing and annotation.</title>
        <authorList>
            <consortium name="The Broad Institute Genomics Platform"/>
            <consortium name="The Broad Institute Genome Sequencing Center for Infectious Disease"/>
            <person name="Wu L."/>
            <person name="Ma J."/>
        </authorList>
    </citation>
    <scope>NUCLEOTIDE SEQUENCE [LARGE SCALE GENOMIC DNA]</scope>
    <source>
        <strain evidence="3">JCM 1365</strain>
    </source>
</reference>
<organism evidence="2 3">
    <name type="scientific">Terrabacter tumescens</name>
    <dbReference type="NCBI Taxonomy" id="60443"/>
    <lineage>
        <taxon>Bacteria</taxon>
        <taxon>Bacillati</taxon>
        <taxon>Actinomycetota</taxon>
        <taxon>Actinomycetes</taxon>
        <taxon>Micrococcales</taxon>
        <taxon>Intrasporangiaceae</taxon>
        <taxon>Terrabacter</taxon>
    </lineage>
</organism>
<dbReference type="RefSeq" id="WP_030146415.1">
    <property type="nucleotide sequence ID" value="NZ_BMNZ01000001.1"/>
</dbReference>
<dbReference type="CDD" id="cd00130">
    <property type="entry name" value="PAS"/>
    <property type="match status" value="2"/>
</dbReference>
<dbReference type="InterPro" id="IPR000014">
    <property type="entry name" value="PAS"/>
</dbReference>
<comment type="caution">
    <text evidence="2">The sequence shown here is derived from an EMBL/GenBank/DDBJ whole genome shotgun (WGS) entry which is preliminary data.</text>
</comment>
<protein>
    <recommendedName>
        <fullName evidence="1">PAS domain-containing protein</fullName>
    </recommendedName>
</protein>
<dbReference type="InterPro" id="IPR013767">
    <property type="entry name" value="PAS_fold"/>
</dbReference>
<dbReference type="EMBL" id="BMNZ01000001">
    <property type="protein sequence ID" value="GGM82067.1"/>
    <property type="molecule type" value="Genomic_DNA"/>
</dbReference>
<feature type="domain" description="PAS" evidence="1">
    <location>
        <begin position="33"/>
        <end position="97"/>
    </location>
</feature>